<dbReference type="OrthoDB" id="9809746at2"/>
<feature type="chain" id="PRO_5021908906" evidence="1">
    <location>
        <begin position="19"/>
        <end position="217"/>
    </location>
</feature>
<gene>
    <name evidence="3" type="ORF">K227x_15830</name>
</gene>
<proteinExistence type="predicted"/>
<organism evidence="3 4">
    <name type="scientific">Rubripirellula lacrimiformis</name>
    <dbReference type="NCBI Taxonomy" id="1930273"/>
    <lineage>
        <taxon>Bacteria</taxon>
        <taxon>Pseudomonadati</taxon>
        <taxon>Planctomycetota</taxon>
        <taxon>Planctomycetia</taxon>
        <taxon>Pirellulales</taxon>
        <taxon>Pirellulaceae</taxon>
        <taxon>Rubripirellula</taxon>
    </lineage>
</organism>
<dbReference type="PANTHER" id="PTHR43640">
    <property type="entry name" value="OS07G0260300 PROTEIN"/>
    <property type="match status" value="1"/>
</dbReference>
<dbReference type="GO" id="GO:0016491">
    <property type="term" value="F:oxidoreductase activity"/>
    <property type="evidence" value="ECO:0007669"/>
    <property type="project" value="InterPro"/>
</dbReference>
<dbReference type="Proteomes" id="UP000318538">
    <property type="component" value="Chromosome"/>
</dbReference>
<dbReference type="KEGG" id="rlc:K227x_15830"/>
<dbReference type="PROSITE" id="PS51352">
    <property type="entry name" value="THIOREDOXIN_2"/>
    <property type="match status" value="1"/>
</dbReference>
<keyword evidence="4" id="KW-1185">Reference proteome</keyword>
<dbReference type="PANTHER" id="PTHR43640:SF1">
    <property type="entry name" value="THIOREDOXIN-DEPENDENT PEROXIREDOXIN"/>
    <property type="match status" value="1"/>
</dbReference>
<dbReference type="AlphaFoldDB" id="A0A517N7U7"/>
<dbReference type="CDD" id="cd02969">
    <property type="entry name" value="PRX_like1"/>
    <property type="match status" value="1"/>
</dbReference>
<name>A0A517N7U7_9BACT</name>
<evidence type="ECO:0000313" key="3">
    <source>
        <dbReference type="EMBL" id="QDT03201.1"/>
    </source>
</evidence>
<keyword evidence="1" id="KW-0732">Signal</keyword>
<protein>
    <submittedName>
        <fullName evidence="3">Thiol-disulfide oxidoreductase</fullName>
    </submittedName>
</protein>
<feature type="signal peptide" evidence="1">
    <location>
        <begin position="1"/>
        <end position="18"/>
    </location>
</feature>
<dbReference type="InterPro" id="IPR000866">
    <property type="entry name" value="AhpC/TSA"/>
</dbReference>
<dbReference type="GO" id="GO:0016209">
    <property type="term" value="F:antioxidant activity"/>
    <property type="evidence" value="ECO:0007669"/>
    <property type="project" value="InterPro"/>
</dbReference>
<reference evidence="3 4" key="1">
    <citation type="submission" date="2019-02" db="EMBL/GenBank/DDBJ databases">
        <title>Deep-cultivation of Planctomycetes and their phenomic and genomic characterization uncovers novel biology.</title>
        <authorList>
            <person name="Wiegand S."/>
            <person name="Jogler M."/>
            <person name="Boedeker C."/>
            <person name="Pinto D."/>
            <person name="Vollmers J."/>
            <person name="Rivas-Marin E."/>
            <person name="Kohn T."/>
            <person name="Peeters S.H."/>
            <person name="Heuer A."/>
            <person name="Rast P."/>
            <person name="Oberbeckmann S."/>
            <person name="Bunk B."/>
            <person name="Jeske O."/>
            <person name="Meyerdierks A."/>
            <person name="Storesund J.E."/>
            <person name="Kallscheuer N."/>
            <person name="Luecker S."/>
            <person name="Lage O.M."/>
            <person name="Pohl T."/>
            <person name="Merkel B.J."/>
            <person name="Hornburger P."/>
            <person name="Mueller R.-W."/>
            <person name="Bruemmer F."/>
            <person name="Labrenz M."/>
            <person name="Spormann A.M."/>
            <person name="Op den Camp H."/>
            <person name="Overmann J."/>
            <person name="Amann R."/>
            <person name="Jetten M.S.M."/>
            <person name="Mascher T."/>
            <person name="Medema M.H."/>
            <person name="Devos D.P."/>
            <person name="Kaster A.-K."/>
            <person name="Ovreas L."/>
            <person name="Rohde M."/>
            <person name="Galperin M.Y."/>
            <person name="Jogler C."/>
        </authorList>
    </citation>
    <scope>NUCLEOTIDE SEQUENCE [LARGE SCALE GENOMIC DNA]</scope>
    <source>
        <strain evidence="3 4">K22_7</strain>
    </source>
</reference>
<accession>A0A517N7U7</accession>
<evidence type="ECO:0000313" key="4">
    <source>
        <dbReference type="Proteomes" id="UP000318538"/>
    </source>
</evidence>
<dbReference type="Gene3D" id="3.40.30.10">
    <property type="entry name" value="Glutaredoxin"/>
    <property type="match status" value="1"/>
</dbReference>
<dbReference type="EMBL" id="CP036525">
    <property type="protein sequence ID" value="QDT03201.1"/>
    <property type="molecule type" value="Genomic_DNA"/>
</dbReference>
<sequence length="217" mass="23452" precursor="true">MQSFFGLRSLTIVFLALAGSGTGGVSGIAAAGQYNSVISVGDAAPSWEALEGVDGKHHSRAETSDKAATVVVFTCNSCPYAVDVEDRLIWLHENYSPRDVAVVAINVNLIDEDSLPAMKEKAESKAFPFAYLIDPSQQIAKQFGAKFTPQCFVINQAGKVAYMGSMDDSPDGKQITQRYVAEALDAVLAGKNPKVTETVPIGCQIRFKRERRTRSSR</sequence>
<dbReference type="SUPFAM" id="SSF52833">
    <property type="entry name" value="Thioredoxin-like"/>
    <property type="match status" value="1"/>
</dbReference>
<dbReference type="InterPro" id="IPR036249">
    <property type="entry name" value="Thioredoxin-like_sf"/>
</dbReference>
<feature type="domain" description="Thioredoxin" evidence="2">
    <location>
        <begin position="38"/>
        <end position="189"/>
    </location>
</feature>
<dbReference type="Pfam" id="PF00578">
    <property type="entry name" value="AhpC-TSA"/>
    <property type="match status" value="1"/>
</dbReference>
<evidence type="ECO:0000259" key="2">
    <source>
        <dbReference type="PROSITE" id="PS51352"/>
    </source>
</evidence>
<dbReference type="InterPro" id="IPR013766">
    <property type="entry name" value="Thioredoxin_domain"/>
</dbReference>
<evidence type="ECO:0000256" key="1">
    <source>
        <dbReference type="SAM" id="SignalP"/>
    </source>
</evidence>
<dbReference type="InterPro" id="IPR047262">
    <property type="entry name" value="PRX-like1"/>
</dbReference>